<dbReference type="RefSeq" id="XP_033690622.1">
    <property type="nucleotide sequence ID" value="XM_033827411.1"/>
</dbReference>
<dbReference type="GeneID" id="54580741"/>
<evidence type="ECO:0000313" key="10">
    <source>
        <dbReference type="Proteomes" id="UP000800094"/>
    </source>
</evidence>
<keyword evidence="3" id="KW-0464">Manganese</keyword>
<dbReference type="SMART" id="SM00156">
    <property type="entry name" value="PP2Ac"/>
    <property type="match status" value="1"/>
</dbReference>
<keyword evidence="2 6" id="KW-0378">Hydrolase</keyword>
<accession>A0A6A6IZE2</accession>
<keyword evidence="10" id="KW-1185">Reference proteome</keyword>
<gene>
    <name evidence="9" type="ORF">BU26DRAFT_512590</name>
</gene>
<dbReference type="CDD" id="cd07415">
    <property type="entry name" value="MPP_PP2A_PP4_PP6"/>
    <property type="match status" value="1"/>
</dbReference>
<feature type="domain" description="Serine/threonine specific protein phosphatases" evidence="8">
    <location>
        <begin position="224"/>
        <end position="229"/>
    </location>
</feature>
<evidence type="ECO:0000256" key="6">
    <source>
        <dbReference type="RuleBase" id="RU004273"/>
    </source>
</evidence>
<dbReference type="InterPro" id="IPR047129">
    <property type="entry name" value="PPA2-like"/>
</dbReference>
<name>A0A6A6IZE2_9PLEO</name>
<dbReference type="OrthoDB" id="1930084at2759"/>
<dbReference type="EC" id="3.1.3.16" evidence="6"/>
<dbReference type="PANTHER" id="PTHR45619">
    <property type="entry name" value="SERINE/THREONINE-PROTEIN PHOSPHATASE PP2A-RELATED"/>
    <property type="match status" value="1"/>
</dbReference>
<dbReference type="SUPFAM" id="SSF56300">
    <property type="entry name" value="Metallo-dependent phosphatases"/>
    <property type="match status" value="1"/>
</dbReference>
<dbReference type="InterPro" id="IPR029052">
    <property type="entry name" value="Metallo-depent_PP-like"/>
</dbReference>
<dbReference type="AlphaFoldDB" id="A0A6A6IZE2"/>
<feature type="compositionally biased region" description="Acidic residues" evidence="7">
    <location>
        <begin position="145"/>
        <end position="155"/>
    </location>
</feature>
<comment type="catalytic activity">
    <reaction evidence="4 6">
        <text>O-phospho-L-threonyl-[protein] + H2O = L-threonyl-[protein] + phosphate</text>
        <dbReference type="Rhea" id="RHEA:47004"/>
        <dbReference type="Rhea" id="RHEA-COMP:11060"/>
        <dbReference type="Rhea" id="RHEA-COMP:11605"/>
        <dbReference type="ChEBI" id="CHEBI:15377"/>
        <dbReference type="ChEBI" id="CHEBI:30013"/>
        <dbReference type="ChEBI" id="CHEBI:43474"/>
        <dbReference type="ChEBI" id="CHEBI:61977"/>
        <dbReference type="EC" id="3.1.3.16"/>
    </reaction>
</comment>
<evidence type="ECO:0000259" key="8">
    <source>
        <dbReference type="PROSITE" id="PS00125"/>
    </source>
</evidence>
<dbReference type="GO" id="GO:0046872">
    <property type="term" value="F:metal ion binding"/>
    <property type="evidence" value="ECO:0007669"/>
    <property type="project" value="UniProtKB-KW"/>
</dbReference>
<organism evidence="9 10">
    <name type="scientific">Trematosphaeria pertusa</name>
    <dbReference type="NCBI Taxonomy" id="390896"/>
    <lineage>
        <taxon>Eukaryota</taxon>
        <taxon>Fungi</taxon>
        <taxon>Dikarya</taxon>
        <taxon>Ascomycota</taxon>
        <taxon>Pezizomycotina</taxon>
        <taxon>Dothideomycetes</taxon>
        <taxon>Pleosporomycetidae</taxon>
        <taxon>Pleosporales</taxon>
        <taxon>Massarineae</taxon>
        <taxon>Trematosphaeriaceae</taxon>
        <taxon>Trematosphaeria</taxon>
    </lineage>
</organism>
<dbReference type="PROSITE" id="PS00125">
    <property type="entry name" value="SER_THR_PHOSPHATASE"/>
    <property type="match status" value="1"/>
</dbReference>
<feature type="compositionally biased region" description="Low complexity" evidence="7">
    <location>
        <begin position="97"/>
        <end position="106"/>
    </location>
</feature>
<dbReference type="Proteomes" id="UP000800094">
    <property type="component" value="Unassembled WGS sequence"/>
</dbReference>
<proteinExistence type="inferred from homology"/>
<evidence type="ECO:0000256" key="3">
    <source>
        <dbReference type="ARBA" id="ARBA00023211"/>
    </source>
</evidence>
<evidence type="ECO:0000256" key="4">
    <source>
        <dbReference type="ARBA" id="ARBA00048336"/>
    </source>
</evidence>
<protein>
    <recommendedName>
        <fullName evidence="6">Serine/threonine-protein phosphatase</fullName>
        <ecNumber evidence="6">3.1.3.16</ecNumber>
    </recommendedName>
</protein>
<evidence type="ECO:0000256" key="2">
    <source>
        <dbReference type="ARBA" id="ARBA00022801"/>
    </source>
</evidence>
<evidence type="ECO:0000256" key="7">
    <source>
        <dbReference type="SAM" id="MobiDB-lite"/>
    </source>
</evidence>
<reference evidence="9" key="1">
    <citation type="journal article" date="2020" name="Stud. Mycol.">
        <title>101 Dothideomycetes genomes: a test case for predicting lifestyles and emergence of pathogens.</title>
        <authorList>
            <person name="Haridas S."/>
            <person name="Albert R."/>
            <person name="Binder M."/>
            <person name="Bloem J."/>
            <person name="Labutti K."/>
            <person name="Salamov A."/>
            <person name="Andreopoulos B."/>
            <person name="Baker S."/>
            <person name="Barry K."/>
            <person name="Bills G."/>
            <person name="Bluhm B."/>
            <person name="Cannon C."/>
            <person name="Castanera R."/>
            <person name="Culley D."/>
            <person name="Daum C."/>
            <person name="Ezra D."/>
            <person name="Gonzalez J."/>
            <person name="Henrissat B."/>
            <person name="Kuo A."/>
            <person name="Liang C."/>
            <person name="Lipzen A."/>
            <person name="Lutzoni F."/>
            <person name="Magnuson J."/>
            <person name="Mondo S."/>
            <person name="Nolan M."/>
            <person name="Ohm R."/>
            <person name="Pangilinan J."/>
            <person name="Park H.-J."/>
            <person name="Ramirez L."/>
            <person name="Alfaro M."/>
            <person name="Sun H."/>
            <person name="Tritt A."/>
            <person name="Yoshinaga Y."/>
            <person name="Zwiers L.-H."/>
            <person name="Turgeon B."/>
            <person name="Goodwin S."/>
            <person name="Spatafora J."/>
            <person name="Crous P."/>
            <person name="Grigoriev I."/>
        </authorList>
    </citation>
    <scope>NUCLEOTIDE SEQUENCE</scope>
    <source>
        <strain evidence="9">CBS 122368</strain>
    </source>
</reference>
<dbReference type="EMBL" id="ML987189">
    <property type="protein sequence ID" value="KAF2255618.1"/>
    <property type="molecule type" value="Genomic_DNA"/>
</dbReference>
<dbReference type="InterPro" id="IPR004843">
    <property type="entry name" value="Calcineurin-like_PHP"/>
</dbReference>
<dbReference type="PIRSF" id="PIRSF033096">
    <property type="entry name" value="PPPtase_5"/>
    <property type="match status" value="1"/>
</dbReference>
<dbReference type="PRINTS" id="PR00114">
    <property type="entry name" value="STPHPHTASE"/>
</dbReference>
<feature type="active site" description="Proton donor/acceptor" evidence="5">
    <location>
        <position position="228"/>
    </location>
</feature>
<keyword evidence="1" id="KW-0479">Metal-binding</keyword>
<dbReference type="Gene3D" id="3.60.21.10">
    <property type="match status" value="2"/>
</dbReference>
<dbReference type="GO" id="GO:0004722">
    <property type="term" value="F:protein serine/threonine phosphatase activity"/>
    <property type="evidence" value="ECO:0007669"/>
    <property type="project" value="UniProtKB-EC"/>
</dbReference>
<evidence type="ECO:0000256" key="5">
    <source>
        <dbReference type="PIRSR" id="PIRSR033096-1"/>
    </source>
</evidence>
<feature type="region of interest" description="Disordered" evidence="7">
    <location>
        <begin position="88"/>
        <end position="184"/>
    </location>
</feature>
<evidence type="ECO:0000313" key="9">
    <source>
        <dbReference type="EMBL" id="KAF2255618.1"/>
    </source>
</evidence>
<feature type="region of interest" description="Disordered" evidence="7">
    <location>
        <begin position="1"/>
        <end position="22"/>
    </location>
</feature>
<dbReference type="Pfam" id="PF00149">
    <property type="entry name" value="Metallophos"/>
    <property type="match status" value="1"/>
</dbReference>
<dbReference type="InterPro" id="IPR006186">
    <property type="entry name" value="Ser/Thr-sp_prot-phosphatase"/>
</dbReference>
<feature type="compositionally biased region" description="Polar residues" evidence="7">
    <location>
        <begin position="170"/>
        <end position="184"/>
    </location>
</feature>
<evidence type="ECO:0000256" key="1">
    <source>
        <dbReference type="ARBA" id="ARBA00022723"/>
    </source>
</evidence>
<comment type="similarity">
    <text evidence="6">Belongs to the PPP phosphatase family.</text>
</comment>
<sequence>MGKDSDVPQPGPARLSKGAGPDEWLEQAKQCKYLPEAEMKRLCEIVKECLMEESNIQPVRTPVTVCGDIHGQFYDLLELFRVAGGMPSDTPTPPIAPAATSPVPSAIKPEDIEPPTMITDPKAKRKMKRRFQRDANYTGPSSPNEGEEEEEEEEEERGRSRSITRRRSAEAQSEAGSTRNVPTGNGQQNFVFLGDFVDRGYFSLETFTLLMCLKAKFPDRVTLVRGNHESRQITQVYGFYEECQTKYGNASVWKACCQVFDFLALAAIVDGKVLCVHGGLSPEIRTLDQIRVVARAQEIPHEGAFCDLVWSDPEDVDTWAVSPRGAGWLFGDKVSSEFNHVNGLQLIARAHQLVNEGYKYHFKDKDVVTVWSAPNYCYRCGNVASIMNLGEDLKPEFQIFSAVPDHRRAVPAGRGTRGEYFL</sequence>